<name>A0A392MLH6_9FABA</name>
<comment type="caution">
    <text evidence="1">The sequence shown here is derived from an EMBL/GenBank/DDBJ whole genome shotgun (WGS) entry which is preliminary data.</text>
</comment>
<organism evidence="1 2">
    <name type="scientific">Trifolium medium</name>
    <dbReference type="NCBI Taxonomy" id="97028"/>
    <lineage>
        <taxon>Eukaryota</taxon>
        <taxon>Viridiplantae</taxon>
        <taxon>Streptophyta</taxon>
        <taxon>Embryophyta</taxon>
        <taxon>Tracheophyta</taxon>
        <taxon>Spermatophyta</taxon>
        <taxon>Magnoliopsida</taxon>
        <taxon>eudicotyledons</taxon>
        <taxon>Gunneridae</taxon>
        <taxon>Pentapetalae</taxon>
        <taxon>rosids</taxon>
        <taxon>fabids</taxon>
        <taxon>Fabales</taxon>
        <taxon>Fabaceae</taxon>
        <taxon>Papilionoideae</taxon>
        <taxon>50 kb inversion clade</taxon>
        <taxon>NPAAA clade</taxon>
        <taxon>Hologalegina</taxon>
        <taxon>IRL clade</taxon>
        <taxon>Trifolieae</taxon>
        <taxon>Trifolium</taxon>
    </lineage>
</organism>
<reference evidence="1 2" key="1">
    <citation type="journal article" date="2018" name="Front. Plant Sci.">
        <title>Red Clover (Trifolium pratense) and Zigzag Clover (T. medium) - A Picture of Genomic Similarities and Differences.</title>
        <authorList>
            <person name="Dluhosova J."/>
            <person name="Istvanek J."/>
            <person name="Nedelnik J."/>
            <person name="Repkova J."/>
        </authorList>
    </citation>
    <scope>NUCLEOTIDE SEQUENCE [LARGE SCALE GENOMIC DNA]</scope>
    <source>
        <strain evidence="2">cv. 10/8</strain>
        <tissue evidence="1">Leaf</tissue>
    </source>
</reference>
<evidence type="ECO:0000313" key="1">
    <source>
        <dbReference type="EMBL" id="MCH88221.1"/>
    </source>
</evidence>
<keyword evidence="2" id="KW-1185">Reference proteome</keyword>
<feature type="non-terminal residue" evidence="1">
    <location>
        <position position="1"/>
    </location>
</feature>
<sequence>KDEALSDEERVGLAKLQSYVGKFEPTRYITKTGTPALDSQGRPQVEARYINTKALLECERKTECKELLDNMADFGDKLLKIVADQRAPK</sequence>
<dbReference type="AlphaFoldDB" id="A0A392MLH6"/>
<evidence type="ECO:0000313" key="2">
    <source>
        <dbReference type="Proteomes" id="UP000265520"/>
    </source>
</evidence>
<gene>
    <name evidence="1" type="ORF">A2U01_0009104</name>
</gene>
<dbReference type="Proteomes" id="UP000265520">
    <property type="component" value="Unassembled WGS sequence"/>
</dbReference>
<accession>A0A392MLH6</accession>
<dbReference type="EMBL" id="LXQA010013744">
    <property type="protein sequence ID" value="MCH88221.1"/>
    <property type="molecule type" value="Genomic_DNA"/>
</dbReference>
<protein>
    <submittedName>
        <fullName evidence="1">Uncharacterized protein</fullName>
    </submittedName>
</protein>
<proteinExistence type="predicted"/>